<evidence type="ECO:0000256" key="5">
    <source>
        <dbReference type="ARBA" id="ARBA00022833"/>
    </source>
</evidence>
<dbReference type="GO" id="GO:0005694">
    <property type="term" value="C:chromosome"/>
    <property type="evidence" value="ECO:0007669"/>
    <property type="project" value="InterPro"/>
</dbReference>
<dbReference type="SUPFAM" id="SSF56712">
    <property type="entry name" value="Prokaryotic type I DNA topoisomerase"/>
    <property type="match status" value="1"/>
</dbReference>
<comment type="function">
    <text evidence="10">Releases the supercoiling and torsional tension of DNA, which is introduced during the DNA replication and transcription, by transiently cleaving and rejoining one strand of the DNA duplex. Introduces a single-strand break via transesterification at a target site in duplex DNA. The scissile phosphodiester is attacked by the catalytic tyrosine of the enzyme, resulting in the formation of a DNA-(5'-phosphotyrosyl)-enzyme intermediate and the expulsion of a 3'-OH DNA strand. The free DNA strand then undergoes passage around the unbroken strand, thus removing DNA supercoils. Finally, in the religation step, the DNA 3'-OH attacks the covalent intermediate to expel the active-site tyrosine and restore the DNA phosphodiester backbone.</text>
</comment>
<evidence type="ECO:0000256" key="8">
    <source>
        <dbReference type="ARBA" id="ARBA00023125"/>
    </source>
</evidence>
<dbReference type="Proteomes" id="UP000007803">
    <property type="component" value="Chromosome"/>
</dbReference>
<dbReference type="InterPro" id="IPR006171">
    <property type="entry name" value="TOPRIM_dom"/>
</dbReference>
<keyword evidence="3" id="KW-0479">Metal-binding</keyword>
<evidence type="ECO:0000259" key="12">
    <source>
        <dbReference type="PROSITE" id="PS52039"/>
    </source>
</evidence>
<dbReference type="SMART" id="SM00493">
    <property type="entry name" value="TOPRIM"/>
    <property type="match status" value="1"/>
</dbReference>
<keyword evidence="7 10" id="KW-0799">Topoisomerase</keyword>
<evidence type="ECO:0000256" key="3">
    <source>
        <dbReference type="ARBA" id="ARBA00022723"/>
    </source>
</evidence>
<dbReference type="KEGG" id="sua:Saut_0126"/>
<dbReference type="PROSITE" id="PS52039">
    <property type="entry name" value="TOPO_IA_2"/>
    <property type="match status" value="1"/>
</dbReference>
<gene>
    <name evidence="10" type="primary">topA</name>
    <name evidence="13" type="ordered locus">Saut_0126</name>
</gene>
<dbReference type="Gene3D" id="3.30.65.10">
    <property type="entry name" value="Bacterial Topoisomerase I, domain 1"/>
    <property type="match status" value="3"/>
</dbReference>
<dbReference type="InterPro" id="IPR003601">
    <property type="entry name" value="Topo_IA_2"/>
</dbReference>
<comment type="catalytic activity">
    <reaction evidence="1 10">
        <text>ATP-independent breakage of single-stranded DNA, followed by passage and rejoining.</text>
        <dbReference type="EC" id="5.6.2.1"/>
    </reaction>
</comment>
<feature type="region of interest" description="Interaction with DNA" evidence="10">
    <location>
        <begin position="164"/>
        <end position="169"/>
    </location>
</feature>
<dbReference type="Pfam" id="PF01396">
    <property type="entry name" value="Zn_ribbon_Top1"/>
    <property type="match status" value="3"/>
</dbReference>
<dbReference type="InterPro" id="IPR023406">
    <property type="entry name" value="Topo_IA_AS"/>
</dbReference>
<accession>E0UT72</accession>
<evidence type="ECO:0000256" key="7">
    <source>
        <dbReference type="ARBA" id="ARBA00023029"/>
    </source>
</evidence>
<dbReference type="InterPro" id="IPR003602">
    <property type="entry name" value="Topo_IA_DNA-bd_dom"/>
</dbReference>
<feature type="site" description="Interaction with DNA" evidence="10">
    <location>
        <position position="141"/>
    </location>
</feature>
<keyword evidence="8 10" id="KW-0238">DNA-binding</keyword>
<dbReference type="InterPro" id="IPR028612">
    <property type="entry name" value="Topoisom_1_IA"/>
</dbReference>
<dbReference type="Gene3D" id="3.40.50.140">
    <property type="match status" value="1"/>
</dbReference>
<evidence type="ECO:0000256" key="1">
    <source>
        <dbReference type="ARBA" id="ARBA00000213"/>
    </source>
</evidence>
<feature type="site" description="Interaction with DNA" evidence="10">
    <location>
        <position position="300"/>
    </location>
</feature>
<dbReference type="PRINTS" id="PR00417">
    <property type="entry name" value="PRTPISMRASEI"/>
</dbReference>
<dbReference type="HAMAP" id="MF_00952">
    <property type="entry name" value="Topoisom_1_prok"/>
    <property type="match status" value="1"/>
</dbReference>
<dbReference type="Gene3D" id="1.10.290.10">
    <property type="entry name" value="Topoisomerase I, domain 4"/>
    <property type="match status" value="1"/>
</dbReference>
<keyword evidence="6" id="KW-0460">Magnesium</keyword>
<evidence type="ECO:0000256" key="10">
    <source>
        <dbReference type="HAMAP-Rule" id="MF_00952"/>
    </source>
</evidence>
<dbReference type="STRING" id="563040.Saut_0126"/>
<keyword evidence="5" id="KW-0862">Zinc</keyword>
<dbReference type="HOGENOM" id="CLU_002929_4_3_7"/>
<dbReference type="GO" id="GO:0003677">
    <property type="term" value="F:DNA binding"/>
    <property type="evidence" value="ECO:0007669"/>
    <property type="project" value="UniProtKB-KW"/>
</dbReference>
<dbReference type="GO" id="GO:0008270">
    <property type="term" value="F:zinc ion binding"/>
    <property type="evidence" value="ECO:0007669"/>
    <property type="project" value="UniProtKB-KW"/>
</dbReference>
<dbReference type="AlphaFoldDB" id="E0UT72"/>
<dbReference type="OrthoDB" id="9804262at2"/>
<comment type="similarity">
    <text evidence="2 10">Belongs to the type IA topoisomerase family.</text>
</comment>
<keyword evidence="14" id="KW-1185">Reference proteome</keyword>
<dbReference type="InterPro" id="IPR000380">
    <property type="entry name" value="Topo_IA"/>
</dbReference>
<reference evidence="14" key="1">
    <citation type="journal article" date="2010" name="Stand. Genomic Sci.">
        <title>Complete genome sequence of Sulfurimonas autotrophica type strain (OK10).</title>
        <authorList>
            <person name="Sikorski J."/>
            <person name="Munk C."/>
            <person name="Lapidus A."/>
            <person name="Djao O."/>
            <person name="Lucas S."/>
            <person name="Glavina Del Rio T."/>
            <person name="Nolan M."/>
            <person name="Tice H."/>
            <person name="Han C."/>
            <person name="Cheng J."/>
            <person name="Tapia R."/>
            <person name="Goodwin L."/>
            <person name="Pitluck S."/>
            <person name="Liolios K."/>
            <person name="Ivanova N."/>
            <person name="Mavromatis K."/>
            <person name="Mikhailova N."/>
            <person name="Pati A."/>
            <person name="Sims D."/>
            <person name="Meincke L."/>
            <person name="Brettin T."/>
            <person name="Detter J."/>
            <person name="Chen A."/>
            <person name="Palaniappan K."/>
            <person name="Land M."/>
            <person name="Hauser L."/>
            <person name="Chang Y."/>
            <person name="Jeffries C."/>
            <person name="Rohde M."/>
            <person name="Lang E."/>
            <person name="Spring S."/>
            <person name="Goker M."/>
            <person name="Woyke T."/>
            <person name="Bristow J."/>
            <person name="Eisen J."/>
            <person name="Markowitz V."/>
            <person name="Hugenholtz P."/>
            <person name="Kyrpides N."/>
            <person name="Klenk H."/>
        </authorList>
    </citation>
    <scope>NUCLEOTIDE SEQUENCE [LARGE SCALE GENOMIC DNA]</scope>
    <source>
        <strain evidence="14">ATCC BAA-671 / DSM 16294 / JCM 11897 / OK10</strain>
    </source>
</reference>
<comment type="subunit">
    <text evidence="10">Monomer.</text>
</comment>
<dbReference type="EMBL" id="CP002205">
    <property type="protein sequence ID" value="ADN08175.1"/>
    <property type="molecule type" value="Genomic_DNA"/>
</dbReference>
<evidence type="ECO:0000259" key="11">
    <source>
        <dbReference type="PROSITE" id="PS50880"/>
    </source>
</evidence>
<keyword evidence="4" id="KW-0863">Zinc-finger</keyword>
<feature type="site" description="Interaction with DNA" evidence="10">
    <location>
        <position position="140"/>
    </location>
</feature>
<dbReference type="CDD" id="cd00186">
    <property type="entry name" value="TOP1Ac"/>
    <property type="match status" value="1"/>
</dbReference>
<feature type="site" description="Interaction with DNA" evidence="10">
    <location>
        <position position="144"/>
    </location>
</feature>
<evidence type="ECO:0000313" key="14">
    <source>
        <dbReference type="Proteomes" id="UP000007803"/>
    </source>
</evidence>
<dbReference type="InterPro" id="IPR013497">
    <property type="entry name" value="Topo_IA_cen"/>
</dbReference>
<dbReference type="EC" id="5.6.2.1" evidence="10"/>
<feature type="active site" description="O-(5'-phospho-DNA)-tyrosine intermediate" evidence="10">
    <location>
        <position position="298"/>
    </location>
</feature>
<dbReference type="SMART" id="SM00437">
    <property type="entry name" value="TOP1Ac"/>
    <property type="match status" value="1"/>
</dbReference>
<protein>
    <recommendedName>
        <fullName evidence="10">DNA topoisomerase 1</fullName>
        <ecNumber evidence="10">5.6.2.1</ecNumber>
    </recommendedName>
    <alternativeName>
        <fullName evidence="10">DNA topoisomerase I</fullName>
    </alternativeName>
</protein>
<evidence type="ECO:0000256" key="9">
    <source>
        <dbReference type="ARBA" id="ARBA00023235"/>
    </source>
</evidence>
<dbReference type="PROSITE" id="PS50880">
    <property type="entry name" value="TOPRIM"/>
    <property type="match status" value="1"/>
</dbReference>
<feature type="domain" description="Toprim" evidence="11">
    <location>
        <begin position="1"/>
        <end position="114"/>
    </location>
</feature>
<dbReference type="SMART" id="SM00436">
    <property type="entry name" value="TOP1Bc"/>
    <property type="match status" value="1"/>
</dbReference>
<dbReference type="NCBIfam" id="TIGR01051">
    <property type="entry name" value="topA_bact"/>
    <property type="match status" value="1"/>
</dbReference>
<dbReference type="Gene3D" id="1.10.460.10">
    <property type="entry name" value="Topoisomerase I, domain 2"/>
    <property type="match status" value="1"/>
</dbReference>
<dbReference type="eggNOG" id="COG0551">
    <property type="taxonomic scope" value="Bacteria"/>
</dbReference>
<dbReference type="RefSeq" id="WP_013325931.1">
    <property type="nucleotide sequence ID" value="NC_014506.1"/>
</dbReference>
<dbReference type="Pfam" id="PF01131">
    <property type="entry name" value="Topoisom_bac"/>
    <property type="match status" value="1"/>
</dbReference>
<dbReference type="InterPro" id="IPR005733">
    <property type="entry name" value="TopoI_bac-type"/>
</dbReference>
<proteinExistence type="inferred from homology"/>
<dbReference type="PANTHER" id="PTHR42785">
    <property type="entry name" value="DNA TOPOISOMERASE, TYPE IA, CORE"/>
    <property type="match status" value="1"/>
</dbReference>
<dbReference type="InterPro" id="IPR013498">
    <property type="entry name" value="Topo_IA_Znf"/>
</dbReference>
<dbReference type="InterPro" id="IPR013824">
    <property type="entry name" value="Topo_IA_cen_sub1"/>
</dbReference>
<evidence type="ECO:0000256" key="2">
    <source>
        <dbReference type="ARBA" id="ARBA00009446"/>
    </source>
</evidence>
<organism evidence="13 14">
    <name type="scientific">Sulfurimonas autotrophica (strain ATCC BAA-671 / DSM 16294 / JCM 11897 / OK10)</name>
    <dbReference type="NCBI Taxonomy" id="563040"/>
    <lineage>
        <taxon>Bacteria</taxon>
        <taxon>Pseudomonadati</taxon>
        <taxon>Campylobacterota</taxon>
        <taxon>Epsilonproteobacteria</taxon>
        <taxon>Campylobacterales</taxon>
        <taxon>Sulfurimonadaceae</taxon>
        <taxon>Sulfurimonas</taxon>
    </lineage>
</organism>
<dbReference type="SUPFAM" id="SSF57783">
    <property type="entry name" value="Zinc beta-ribbon"/>
    <property type="match status" value="3"/>
</dbReference>
<feature type="domain" description="Topo IA-type catalytic" evidence="12">
    <location>
        <begin position="130"/>
        <end position="553"/>
    </location>
</feature>
<dbReference type="InterPro" id="IPR013825">
    <property type="entry name" value="Topo_IA_cen_sub2"/>
</dbReference>
<dbReference type="Gene3D" id="2.70.20.10">
    <property type="entry name" value="Topoisomerase I, domain 3"/>
    <property type="match status" value="1"/>
</dbReference>
<feature type="site" description="Interaction with DNA" evidence="10">
    <location>
        <position position="31"/>
    </location>
</feature>
<dbReference type="PANTHER" id="PTHR42785:SF1">
    <property type="entry name" value="DNA TOPOISOMERASE"/>
    <property type="match status" value="1"/>
</dbReference>
<dbReference type="GO" id="GO:0003917">
    <property type="term" value="F:DNA topoisomerase type I (single strand cut, ATP-independent) activity"/>
    <property type="evidence" value="ECO:0007669"/>
    <property type="project" value="UniProtKB-UniRule"/>
</dbReference>
<evidence type="ECO:0000256" key="4">
    <source>
        <dbReference type="ARBA" id="ARBA00022771"/>
    </source>
</evidence>
<dbReference type="InterPro" id="IPR013826">
    <property type="entry name" value="Topo_IA_cen_sub3"/>
</dbReference>
<keyword evidence="9 10" id="KW-0413">Isomerase</keyword>
<feature type="site" description="Interaction with DNA" evidence="10">
    <location>
        <position position="149"/>
    </location>
</feature>
<name>E0UT72_SULAO</name>
<comment type="caution">
    <text evidence="10">Lacks conserved residue(s) required for the propagation of feature annotation.</text>
</comment>
<dbReference type="InterPro" id="IPR023405">
    <property type="entry name" value="Topo_IA_core_domain"/>
</dbReference>
<dbReference type="PROSITE" id="PS00396">
    <property type="entry name" value="TOPO_IA_1"/>
    <property type="match status" value="1"/>
</dbReference>
<feature type="site" description="Interaction with DNA" evidence="10">
    <location>
        <position position="485"/>
    </location>
</feature>
<dbReference type="Pfam" id="PF01751">
    <property type="entry name" value="Toprim"/>
    <property type="match status" value="1"/>
</dbReference>
<dbReference type="GO" id="GO:0006265">
    <property type="term" value="P:DNA topological change"/>
    <property type="evidence" value="ECO:0007669"/>
    <property type="project" value="UniProtKB-UniRule"/>
</dbReference>
<evidence type="ECO:0000256" key="6">
    <source>
        <dbReference type="ARBA" id="ARBA00022842"/>
    </source>
</evidence>
<sequence>MNLIIVESPAKAKTIKNFLGKDYDVIASKGHIRDLPKSRFGITLDEETHELVPKYSVAKENAPTVKEIKEKAKKADTIYIATDEDREGEAIGWHIAHAIKKDPLELPRIVFHEITKTAIKHALESARKIDMDMVNAQQARRLLDRIVGYKLSPLLASKIQKGLSGGRVQSSTLKLVVDREREIKAFVPQEYWSIDTVFKTNIDANLIKHKDKKLSKLSIENKEQAETITQSVKNDNFTIAKIETKQRKSSTPPPFMTSTLQQTASSKLGFTPKKTMMIAQTLYEGVKTPDGTSGVITYMRTDSLNLAQEAVGAVRGIIENRYGKKYLPKEPKIYTKKAKGAQEAHEAIRPTMLQFTPEVAQSFLKADEIKLYRLIYERFMACQMEDAIFEQQSIIFKGNENEFRASGRKLIFDGFYAVTGTEDKDKLLPTLKEGEKAEIQSVKPEQHFTEPPSRYSEASLIKKLEAEGVGRPSTYAPTIATLSNRTYVTIEKKQIIPTEIAFTVTEILEKNFPNIVDINFTAEMEEELDEIAEGKVDWQKLLLEFYEKFMKQIEEGKENIVSLKLAKPLGRTCPKCGEHELLLRSGRFGNFIACSGFPKCKYTEQCDEEGNAVEKKETTADEKCDKCGADMIVKNGRNGEFLACSNYPECKNTKSINVEEKVSETPCPDCGGKISLKNSRRGPFWGCENYPDCKFISKFEPTTIKCKEEGCSGVLAPRTYRNKEVYECVKCKARTPKEEIDTKK</sequence>
<dbReference type="eggNOG" id="COG0550">
    <property type="taxonomic scope" value="Bacteria"/>
</dbReference>
<evidence type="ECO:0000313" key="13">
    <source>
        <dbReference type="EMBL" id="ADN08175.1"/>
    </source>
</evidence>